<dbReference type="PROSITE" id="PS51471">
    <property type="entry name" value="FE2OG_OXY"/>
    <property type="match status" value="1"/>
</dbReference>
<dbReference type="InterPro" id="IPR027443">
    <property type="entry name" value="IPNS-like_sf"/>
</dbReference>
<evidence type="ECO:0000313" key="4">
    <source>
        <dbReference type="EMBL" id="UQC85675.1"/>
    </source>
</evidence>
<dbReference type="InterPro" id="IPR044861">
    <property type="entry name" value="IPNS-like_FE2OG_OXY"/>
</dbReference>
<dbReference type="Gene3D" id="3.40.50.1820">
    <property type="entry name" value="alpha/beta hydrolase"/>
    <property type="match status" value="1"/>
</dbReference>
<dbReference type="InterPro" id="IPR050231">
    <property type="entry name" value="Iron_ascorbate_oxido_reductase"/>
</dbReference>
<dbReference type="SUPFAM" id="SSF51197">
    <property type="entry name" value="Clavaminate synthase-like"/>
    <property type="match status" value="1"/>
</dbReference>
<dbReference type="Pfam" id="PF03171">
    <property type="entry name" value="2OG-FeII_Oxy"/>
    <property type="match status" value="1"/>
</dbReference>
<evidence type="ECO:0000256" key="2">
    <source>
        <dbReference type="SAM" id="MobiDB-lite"/>
    </source>
</evidence>
<dbReference type="GO" id="GO:0016787">
    <property type="term" value="F:hydrolase activity"/>
    <property type="evidence" value="ECO:0007669"/>
    <property type="project" value="UniProtKB-KW"/>
</dbReference>
<accession>A0A9Q8SYY0</accession>
<comment type="similarity">
    <text evidence="1">Belongs to the iron/ascorbate-dependent oxidoreductase family.</text>
</comment>
<dbReference type="SUPFAM" id="SSF53335">
    <property type="entry name" value="S-adenosyl-L-methionine-dependent methyltransferases"/>
    <property type="match status" value="1"/>
</dbReference>
<dbReference type="InterPro" id="IPR029063">
    <property type="entry name" value="SAM-dependent_MTases_sf"/>
</dbReference>
<dbReference type="GeneID" id="73345152"/>
<evidence type="ECO:0000313" key="5">
    <source>
        <dbReference type="Proteomes" id="UP000830671"/>
    </source>
</evidence>
<gene>
    <name evidence="4" type="ORF">CLUP02_11174</name>
</gene>
<keyword evidence="5" id="KW-1185">Reference proteome</keyword>
<dbReference type="Pfam" id="PF14226">
    <property type="entry name" value="DIOX_N"/>
    <property type="match status" value="1"/>
</dbReference>
<dbReference type="Pfam" id="PF00561">
    <property type="entry name" value="Abhydrolase_1"/>
    <property type="match status" value="1"/>
</dbReference>
<feature type="compositionally biased region" description="Basic and acidic residues" evidence="2">
    <location>
        <begin position="811"/>
        <end position="828"/>
    </location>
</feature>
<organism evidence="4 5">
    <name type="scientific">Colletotrichum lupini</name>
    <dbReference type="NCBI Taxonomy" id="145971"/>
    <lineage>
        <taxon>Eukaryota</taxon>
        <taxon>Fungi</taxon>
        <taxon>Dikarya</taxon>
        <taxon>Ascomycota</taxon>
        <taxon>Pezizomycotina</taxon>
        <taxon>Sordariomycetes</taxon>
        <taxon>Hypocreomycetidae</taxon>
        <taxon>Glomerellales</taxon>
        <taxon>Glomerellaceae</taxon>
        <taxon>Colletotrichum</taxon>
        <taxon>Colletotrichum acutatum species complex</taxon>
    </lineage>
</organism>
<dbReference type="RefSeq" id="XP_049147287.1">
    <property type="nucleotide sequence ID" value="XM_049290142.1"/>
</dbReference>
<feature type="compositionally biased region" description="Low complexity" evidence="2">
    <location>
        <begin position="925"/>
        <end position="937"/>
    </location>
</feature>
<proteinExistence type="inferred from homology"/>
<dbReference type="KEGG" id="clup:CLUP02_11174"/>
<feature type="domain" description="Fe2OG dioxygenase" evidence="3">
    <location>
        <begin position="559"/>
        <end position="675"/>
    </location>
</feature>
<keyword evidence="4" id="KW-0378">Hydrolase</keyword>
<name>A0A9Q8SYY0_9PEZI</name>
<dbReference type="Gene3D" id="3.40.50.150">
    <property type="entry name" value="Vaccinia Virus protein VP39"/>
    <property type="match status" value="1"/>
</dbReference>
<dbReference type="PANTHER" id="PTHR47990">
    <property type="entry name" value="2-OXOGLUTARATE (2OG) AND FE(II)-DEPENDENT OXYGENASE SUPERFAMILY PROTEIN-RELATED"/>
    <property type="match status" value="1"/>
</dbReference>
<dbReference type="Pfam" id="PF13489">
    <property type="entry name" value="Methyltransf_23"/>
    <property type="match status" value="1"/>
</dbReference>
<dbReference type="Proteomes" id="UP000830671">
    <property type="component" value="Chromosome 5"/>
</dbReference>
<feature type="region of interest" description="Disordered" evidence="2">
    <location>
        <begin position="894"/>
        <end position="937"/>
    </location>
</feature>
<dbReference type="InterPro" id="IPR000639">
    <property type="entry name" value="Epox_hydrolase-like"/>
</dbReference>
<dbReference type="CDD" id="cd02440">
    <property type="entry name" value="AdoMet_MTases"/>
    <property type="match status" value="1"/>
</dbReference>
<dbReference type="Gene3D" id="2.60.120.330">
    <property type="entry name" value="B-lactam Antibiotic, Isopenicillin N Synthase, Chain"/>
    <property type="match status" value="1"/>
</dbReference>
<feature type="region of interest" description="Disordered" evidence="2">
    <location>
        <begin position="786"/>
        <end position="828"/>
    </location>
</feature>
<reference evidence="4" key="1">
    <citation type="journal article" date="2021" name="Mol. Plant Microbe Interact.">
        <title>Complete Genome Sequence of the Plant-Pathogenic Fungus Colletotrichum lupini.</title>
        <authorList>
            <person name="Baroncelli R."/>
            <person name="Pensec F."/>
            <person name="Da Lio D."/>
            <person name="Boufleur T."/>
            <person name="Vicente I."/>
            <person name="Sarrocco S."/>
            <person name="Picot A."/>
            <person name="Baraldi E."/>
            <person name="Sukno S."/>
            <person name="Thon M."/>
            <person name="Le Floch G."/>
        </authorList>
    </citation>
    <scope>NUCLEOTIDE SEQUENCE</scope>
    <source>
        <strain evidence="4">IMI 504893</strain>
    </source>
</reference>
<feature type="region of interest" description="Disordered" evidence="2">
    <location>
        <begin position="1396"/>
        <end position="1441"/>
    </location>
</feature>
<dbReference type="SUPFAM" id="SSF53474">
    <property type="entry name" value="alpha/beta-Hydrolases"/>
    <property type="match status" value="1"/>
</dbReference>
<dbReference type="InterPro" id="IPR000073">
    <property type="entry name" value="AB_hydrolase_1"/>
</dbReference>
<evidence type="ECO:0000256" key="1">
    <source>
        <dbReference type="ARBA" id="ARBA00008056"/>
    </source>
</evidence>
<dbReference type="GO" id="GO:0044283">
    <property type="term" value="P:small molecule biosynthetic process"/>
    <property type="evidence" value="ECO:0007669"/>
    <property type="project" value="UniProtKB-ARBA"/>
</dbReference>
<sequence length="1441" mass="160865">MDVLATLDSRLHFKTADLNGIQYRYIHAEPDSGKSVGTVFLVHGWPDLALGWANHIPFLLSKGLSVVALDKIGYGGTDSPEDVKFYTWKRAADDIATLASQLGLSRIILGGHDFGGAVVYRTAIWHPDLVAAFYVLNTPFAAPTASFVDLAYEWPGFKYQQQFRTDAVADYVGPADAQNTTRIRQILNNVYGVIAPNGEQPSNVTDIGFYFDLLDLVTTDTPLLTKAQIDFYVEEYTRKPINHTLNEYRNNKLNWEDERVLIPDNTTYSGKFKQPALYIAATQDLTLPPSLSEGMETYFDNLSRGEIDGGHWARWQKPLEVENYVGNWLETSVLGNASLNLTAGLGLGAPCVMHGASVRIAELTMPHSPSVVEEASVARTGWGSNIPLVDLGALKDSTNPEAALNAGKSLVDAFRISGFAYVKNHGIPEEIIKSAFQWSEKFFSLPQAEKDKAPHPPEGWWHRGYSGIGREKVSQMVFDAEEISELRKTPDFKESYEIGREDDDHLPNIWLPEESLPGFRSFFNNFYEVCYQLELHLLRAMALGMGLDEYFFRDYHVMRDNQIRLLHYPPVEEKLLRAGRVERLGAHSDFGSMTLLFQDEVGGLEVEDPNEEGRFLPVSSIPGTIVVNIGDFMQRWSNDTLRSTVHRVRAPPLETNESGDRVTRARYSIPYFIGADQEKTVDCVPGCYGPGKPKKYEPINSREYIEMRLNASQQSPLSTRRPRFLIINECYSLQVLAGEIHWQMPRVLSWLAYPLTIPGPSSGRFCILHLWSAALAHRLTHEEMLSKTPTGWRREAKKKTISNPPAPSPPGDRDGVDAVKGKLTDHPKNWRRQGVRTSTTRRFARPLWGFPSSLKKGNRDRGFCRDSWRASFHPLPLPLKQFDFSVSELHTLSLSSRDSSNSYPESGYSNRKPCDDTTSGDEDQTAAATAQQQETAANAAAGILPAEHWVQAARDAANDDDADSALGDDNASSTASITSTILQYRKIHGRTFHGEVGDAQYWGSNDEQQNEAWDINHHLLTLSMGDKLHLAPLDKSKLNKALDIGTGTGIWAIDFADENPECEVIGTDISPIQPSWVPPNLKFEIDDCTREWTFEPESFDYVHIRFLVGSIADWPALFKQAYRALKPGGYLESFEVSPAIMSDDGTVPETSALGQWGKFFEEGGRKMGRTFRVLDENLQRTSMEDAGFESITEWNNKAPIGNWPKDEVKKEIGEWAQLTLLSDIEGYVLFMANVMSTWSREEIHIYAAQLRREIRSGKLHGYYRQRAVWGQKPLKTEAVNKHMQPSSSNWMPSHHIGVRRVEPTQSAYTMLSKARASASGRWNSAGLDITLLKPAYSVTEFRIIFNHPGNLNNHHNYLTLLCNIEAGKMKFNLLALAAIVSLAMAAPVADNAVVEGAGGSPGGKPWKRDDAVVDGAGGSPGGKPWKRDVAVTEDYPGGKGW</sequence>
<dbReference type="PRINTS" id="PR00412">
    <property type="entry name" value="EPOXHYDRLASE"/>
</dbReference>
<dbReference type="FunFam" id="2.60.120.330:FF:000030">
    <property type="entry name" value="Thymine dioxygenase"/>
    <property type="match status" value="1"/>
</dbReference>
<dbReference type="EMBL" id="CP019477">
    <property type="protein sequence ID" value="UQC85675.1"/>
    <property type="molecule type" value="Genomic_DNA"/>
</dbReference>
<dbReference type="InterPro" id="IPR029058">
    <property type="entry name" value="AB_hydrolase_fold"/>
</dbReference>
<protein>
    <submittedName>
        <fullName evidence="4">Epoxide hydrolase</fullName>
    </submittedName>
</protein>
<evidence type="ECO:0000259" key="3">
    <source>
        <dbReference type="PROSITE" id="PS51471"/>
    </source>
</evidence>
<dbReference type="InterPro" id="IPR026992">
    <property type="entry name" value="DIOX_N"/>
</dbReference>
<dbReference type="InterPro" id="IPR005123">
    <property type="entry name" value="Oxoglu/Fe-dep_dioxygenase_dom"/>
</dbReference>